<evidence type="ECO:0000256" key="2">
    <source>
        <dbReference type="ARBA" id="ARBA00022670"/>
    </source>
</evidence>
<dbReference type="EMBL" id="ML996572">
    <property type="protein sequence ID" value="KAF2757932.1"/>
    <property type="molecule type" value="Genomic_DNA"/>
</dbReference>
<evidence type="ECO:0000256" key="5">
    <source>
        <dbReference type="SAM" id="MobiDB-lite"/>
    </source>
</evidence>
<evidence type="ECO:0000256" key="4">
    <source>
        <dbReference type="ARBA" id="ARBA00022825"/>
    </source>
</evidence>
<keyword evidence="3" id="KW-0378">Hydrolase</keyword>
<evidence type="ECO:0000259" key="6">
    <source>
        <dbReference type="Pfam" id="PF00082"/>
    </source>
</evidence>
<comment type="similarity">
    <text evidence="1">Belongs to the peptidase S8 family.</text>
</comment>
<keyword evidence="8" id="KW-1185">Reference proteome</keyword>
<proteinExistence type="inferred from homology"/>
<dbReference type="Gene3D" id="3.40.50.200">
    <property type="entry name" value="Peptidase S8/S53 domain"/>
    <property type="match status" value="1"/>
</dbReference>
<dbReference type="InterPro" id="IPR036852">
    <property type="entry name" value="Peptidase_S8/S53_dom_sf"/>
</dbReference>
<dbReference type="GeneID" id="54488050"/>
<organism evidence="7 8">
    <name type="scientific">Pseudovirgaria hyperparasitica</name>
    <dbReference type="NCBI Taxonomy" id="470096"/>
    <lineage>
        <taxon>Eukaryota</taxon>
        <taxon>Fungi</taxon>
        <taxon>Dikarya</taxon>
        <taxon>Ascomycota</taxon>
        <taxon>Pezizomycotina</taxon>
        <taxon>Dothideomycetes</taxon>
        <taxon>Dothideomycetes incertae sedis</taxon>
        <taxon>Acrospermales</taxon>
        <taxon>Acrospermaceae</taxon>
        <taxon>Pseudovirgaria</taxon>
    </lineage>
</organism>
<dbReference type="AlphaFoldDB" id="A0A6A6W4Y1"/>
<evidence type="ECO:0000256" key="1">
    <source>
        <dbReference type="ARBA" id="ARBA00011073"/>
    </source>
</evidence>
<gene>
    <name evidence="7" type="ORF">EJ05DRAFT_500452</name>
</gene>
<dbReference type="OrthoDB" id="3946663at2759"/>
<dbReference type="InterPro" id="IPR000209">
    <property type="entry name" value="Peptidase_S8/S53_dom"/>
</dbReference>
<dbReference type="PANTHER" id="PTHR43806:SF11">
    <property type="entry name" value="CEREVISIN-RELATED"/>
    <property type="match status" value="1"/>
</dbReference>
<keyword evidence="2" id="KW-0645">Protease</keyword>
<dbReference type="GO" id="GO:0006508">
    <property type="term" value="P:proteolysis"/>
    <property type="evidence" value="ECO:0007669"/>
    <property type="project" value="UniProtKB-KW"/>
</dbReference>
<reference evidence="7" key="1">
    <citation type="journal article" date="2020" name="Stud. Mycol.">
        <title>101 Dothideomycetes genomes: a test case for predicting lifestyles and emergence of pathogens.</title>
        <authorList>
            <person name="Haridas S."/>
            <person name="Albert R."/>
            <person name="Binder M."/>
            <person name="Bloem J."/>
            <person name="Labutti K."/>
            <person name="Salamov A."/>
            <person name="Andreopoulos B."/>
            <person name="Baker S."/>
            <person name="Barry K."/>
            <person name="Bills G."/>
            <person name="Bluhm B."/>
            <person name="Cannon C."/>
            <person name="Castanera R."/>
            <person name="Culley D."/>
            <person name="Daum C."/>
            <person name="Ezra D."/>
            <person name="Gonzalez J."/>
            <person name="Henrissat B."/>
            <person name="Kuo A."/>
            <person name="Liang C."/>
            <person name="Lipzen A."/>
            <person name="Lutzoni F."/>
            <person name="Magnuson J."/>
            <person name="Mondo S."/>
            <person name="Nolan M."/>
            <person name="Ohm R."/>
            <person name="Pangilinan J."/>
            <person name="Park H.-J."/>
            <person name="Ramirez L."/>
            <person name="Alfaro M."/>
            <person name="Sun H."/>
            <person name="Tritt A."/>
            <person name="Yoshinaga Y."/>
            <person name="Zwiers L.-H."/>
            <person name="Turgeon B."/>
            <person name="Goodwin S."/>
            <person name="Spatafora J."/>
            <person name="Crous P."/>
            <person name="Grigoriev I."/>
        </authorList>
    </citation>
    <scope>NUCLEOTIDE SEQUENCE</scope>
    <source>
        <strain evidence="7">CBS 121739</strain>
    </source>
</reference>
<evidence type="ECO:0000313" key="8">
    <source>
        <dbReference type="Proteomes" id="UP000799437"/>
    </source>
</evidence>
<dbReference type="RefSeq" id="XP_033600383.1">
    <property type="nucleotide sequence ID" value="XM_033746996.1"/>
</dbReference>
<name>A0A6A6W4Y1_9PEZI</name>
<dbReference type="SUPFAM" id="SSF52743">
    <property type="entry name" value="Subtilisin-like"/>
    <property type="match status" value="1"/>
</dbReference>
<dbReference type="InterPro" id="IPR050131">
    <property type="entry name" value="Peptidase_S8_subtilisin-like"/>
</dbReference>
<evidence type="ECO:0000256" key="3">
    <source>
        <dbReference type="ARBA" id="ARBA00022801"/>
    </source>
</evidence>
<feature type="region of interest" description="Disordered" evidence="5">
    <location>
        <begin position="824"/>
        <end position="856"/>
    </location>
</feature>
<feature type="domain" description="Peptidase S8/S53" evidence="6">
    <location>
        <begin position="530"/>
        <end position="725"/>
    </location>
</feature>
<accession>A0A6A6W4Y1</accession>
<sequence length="984" mass="107726">MRTISLGRGEVKIGDSIYKIPDSIEGDGVIKPSTGSGPSISLRAGTKSNKPKSNLLGFLKSLSKTSSDIGGKITKATESAKAVLDSGLSESSISDFLGIVDDATKAASDLVGDIGQLSTDFEMSMLDELGAKVPQLGTKISNAYEGASGIANKLRPLRHLLKRFKGLSTEATESAKALLKTVFAQGGGKATTAITLISIGSALSPLAVVDWDDAIPLYTTLNAEPVSTSTKTNDEPVRKRHWIITHEGTSLVAFQSLLALLPNTVVGKSDQTECPSLDWQHFIIALSDDEAIIAKKHPLVQSLIEIPHLRNVIQSGARVPDSKAGANRTKERRDQIDDHILRFAPGETLRQLEMLSTIDRNSQWKYAFRRELGGDATIYQLGPTITPNCDELRLGNRAQAGIFYQVPNHFSEKWFEREQGGYHEITGEFDDSWRINPADLAPEDMVDRMSPGISPSGRKGYVSLGSNQLAVAAGRTMGVAPKANIVGISLQGYHRKMFGDGEWLNEPAGTHWDTFGVSPASILEGFRYAFNNFDRFRAYRSGRTVFNVNFAYRYGLDESKDARTMDTAMDQTWYTVQRGLSQRDILLVMAAGNTGDTERPLERDLRTTLPQRLESEFNNFLIVGSVNPEGRISEFNSGSPVGAPAQVRIFAQGEELTTRETWAFDEAPFSEEQTVGGYSGSNFASPLIAGLAAYLMALPPSPGSRADLWSASRLKFRLISTSRELFPLGTPKFATRIENPEWWDRPVNIGYNSIRQQICDIIGHLDPPANDPERRSLEFRKTTNHRDILTFNSTQSITDDGNLVERAEPEDDWDAMSCDAIYSTSSSVSSSPTSTPSITYSPSRSSSSSSPTSTTLCSTKSQICLSDYDCSRAGTDSWSASQFNTSAKSFCGFLRDKHITKDEHDGYENKTVPVDQALQAYQLRASRIKDCDGDTDLSQGCEDDFFVLWQQCASKSGGWKKKTCVALGIERVCEPTDAGDPHGI</sequence>
<dbReference type="PANTHER" id="PTHR43806">
    <property type="entry name" value="PEPTIDASE S8"/>
    <property type="match status" value="1"/>
</dbReference>
<dbReference type="Pfam" id="PF00082">
    <property type="entry name" value="Peptidase_S8"/>
    <property type="match status" value="1"/>
</dbReference>
<dbReference type="GO" id="GO:0004252">
    <property type="term" value="F:serine-type endopeptidase activity"/>
    <property type="evidence" value="ECO:0007669"/>
    <property type="project" value="InterPro"/>
</dbReference>
<dbReference type="Proteomes" id="UP000799437">
    <property type="component" value="Unassembled WGS sequence"/>
</dbReference>
<keyword evidence="4" id="KW-0720">Serine protease</keyword>
<evidence type="ECO:0000313" key="7">
    <source>
        <dbReference type="EMBL" id="KAF2757932.1"/>
    </source>
</evidence>
<protein>
    <recommendedName>
        <fullName evidence="6">Peptidase S8/S53 domain-containing protein</fullName>
    </recommendedName>
</protein>